<dbReference type="PANTHER" id="PTHR22691">
    <property type="entry name" value="YEAST SPT2-RELATED"/>
    <property type="match status" value="1"/>
</dbReference>
<gene>
    <name evidence="3" type="ORF">FSB_LOCUS49986</name>
</gene>
<dbReference type="EMBL" id="OIVN01005357">
    <property type="protein sequence ID" value="SPD22104.1"/>
    <property type="molecule type" value="Genomic_DNA"/>
</dbReference>
<feature type="compositionally biased region" description="Basic and acidic residues" evidence="2">
    <location>
        <begin position="1"/>
        <end position="13"/>
    </location>
</feature>
<name>A0A2N9IDB3_FAGSY</name>
<proteinExistence type="predicted"/>
<reference evidence="3" key="1">
    <citation type="submission" date="2018-02" db="EMBL/GenBank/DDBJ databases">
        <authorList>
            <person name="Cohen D.B."/>
            <person name="Kent A.D."/>
        </authorList>
    </citation>
    <scope>NUCLEOTIDE SEQUENCE</scope>
</reference>
<feature type="region of interest" description="Disordered" evidence="2">
    <location>
        <begin position="1"/>
        <end position="89"/>
    </location>
</feature>
<dbReference type="GO" id="GO:0003677">
    <property type="term" value="F:DNA binding"/>
    <property type="evidence" value="ECO:0007669"/>
    <property type="project" value="TreeGrafter"/>
</dbReference>
<dbReference type="GO" id="GO:0006360">
    <property type="term" value="P:transcription by RNA polymerase I"/>
    <property type="evidence" value="ECO:0007669"/>
    <property type="project" value="TreeGrafter"/>
</dbReference>
<dbReference type="PANTHER" id="PTHR22691:SF8">
    <property type="entry name" value="PROTEIN SPT2 HOMOLOG"/>
    <property type="match status" value="1"/>
</dbReference>
<evidence type="ECO:0000313" key="3">
    <source>
        <dbReference type="EMBL" id="SPD22104.1"/>
    </source>
</evidence>
<evidence type="ECO:0000256" key="1">
    <source>
        <dbReference type="ARBA" id="ARBA00023054"/>
    </source>
</evidence>
<accession>A0A2N9IDB3</accession>
<feature type="compositionally biased region" description="Basic and acidic residues" evidence="2">
    <location>
        <begin position="43"/>
        <end position="71"/>
    </location>
</feature>
<dbReference type="GO" id="GO:0006334">
    <property type="term" value="P:nucleosome assembly"/>
    <property type="evidence" value="ECO:0007669"/>
    <property type="project" value="TreeGrafter"/>
</dbReference>
<evidence type="ECO:0000256" key="2">
    <source>
        <dbReference type="SAM" id="MobiDB-lite"/>
    </source>
</evidence>
<dbReference type="AlphaFoldDB" id="A0A2N9IDB3"/>
<protein>
    <submittedName>
        <fullName evidence="3">Uncharacterized protein</fullName>
    </submittedName>
</protein>
<dbReference type="GO" id="GO:0005730">
    <property type="term" value="C:nucleolus"/>
    <property type="evidence" value="ECO:0007669"/>
    <property type="project" value="TreeGrafter"/>
</dbReference>
<dbReference type="GO" id="GO:0042393">
    <property type="term" value="F:histone binding"/>
    <property type="evidence" value="ECO:0007669"/>
    <property type="project" value="TreeGrafter"/>
</dbReference>
<organism evidence="3">
    <name type="scientific">Fagus sylvatica</name>
    <name type="common">Beechnut</name>
    <dbReference type="NCBI Taxonomy" id="28930"/>
    <lineage>
        <taxon>Eukaryota</taxon>
        <taxon>Viridiplantae</taxon>
        <taxon>Streptophyta</taxon>
        <taxon>Embryophyta</taxon>
        <taxon>Tracheophyta</taxon>
        <taxon>Spermatophyta</taxon>
        <taxon>Magnoliopsida</taxon>
        <taxon>eudicotyledons</taxon>
        <taxon>Gunneridae</taxon>
        <taxon>Pentapetalae</taxon>
        <taxon>rosids</taxon>
        <taxon>fabids</taxon>
        <taxon>Fagales</taxon>
        <taxon>Fagaceae</taxon>
        <taxon>Fagus</taxon>
    </lineage>
</organism>
<keyword evidence="1" id="KW-0175">Coiled coil</keyword>
<feature type="compositionally biased region" description="Acidic residues" evidence="2">
    <location>
        <begin position="14"/>
        <end position="42"/>
    </location>
</feature>
<sequence length="89" mass="10656">MRGYDRDEFHGGVEDYDEYEDESEELEEDAGEEEEYEEEEEDPRPTKEALEYLELRQRLKEQIRGQMKKDTGSSINSSNDKKKKLPYDK</sequence>